<proteinExistence type="inferred from homology"/>
<evidence type="ECO:0000256" key="1">
    <source>
        <dbReference type="ARBA" id="ARBA00008103"/>
    </source>
</evidence>
<dbReference type="PANTHER" id="PTHR37808:SF1">
    <property type="entry name" value="SPORE GERMINATION PROTEIN-LIKE PROTEIN YDZR"/>
    <property type="match status" value="1"/>
</dbReference>
<dbReference type="Pfam" id="PF10676">
    <property type="entry name" value="gerPA"/>
    <property type="match status" value="1"/>
</dbReference>
<keyword evidence="3" id="KW-1185">Reference proteome</keyword>
<comment type="similarity">
    <text evidence="1">Belongs to the GerPA/GerPF family.</text>
</comment>
<evidence type="ECO:0000313" key="3">
    <source>
        <dbReference type="Proteomes" id="UP001597318"/>
    </source>
</evidence>
<dbReference type="InterPro" id="IPR019618">
    <property type="entry name" value="Spore_germination_GerPA"/>
</dbReference>
<organism evidence="2 3">
    <name type="scientific">Metabacillus endolithicus</name>
    <dbReference type="NCBI Taxonomy" id="1535204"/>
    <lineage>
        <taxon>Bacteria</taxon>
        <taxon>Bacillati</taxon>
        <taxon>Bacillota</taxon>
        <taxon>Bacilli</taxon>
        <taxon>Bacillales</taxon>
        <taxon>Bacillaceae</taxon>
        <taxon>Metabacillus</taxon>
    </lineage>
</organism>
<accession>A0ABW5BXJ3</accession>
<name>A0ABW5BXJ3_9BACI</name>
<evidence type="ECO:0000313" key="2">
    <source>
        <dbReference type="EMBL" id="MFD2214587.1"/>
    </source>
</evidence>
<dbReference type="Proteomes" id="UP001597318">
    <property type="component" value="Unassembled WGS sequence"/>
</dbReference>
<dbReference type="RefSeq" id="WP_098799622.1">
    <property type="nucleotide sequence ID" value="NZ_CP095550.1"/>
</dbReference>
<gene>
    <name evidence="2" type="ORF">ACFSKK_12920</name>
</gene>
<comment type="caution">
    <text evidence="2">The sequence shown here is derived from an EMBL/GenBank/DDBJ whole genome shotgun (WGS) entry which is preliminary data.</text>
</comment>
<sequence>MPCFIKNLKIDSVSGGVINFGDSYSISPKSIDKAITGSGGGGVGDYQLVMNGQSITNGVDPEVLDQNLLGNN</sequence>
<dbReference type="EMBL" id="JBHUIK010000002">
    <property type="protein sequence ID" value="MFD2214587.1"/>
    <property type="molecule type" value="Genomic_DNA"/>
</dbReference>
<reference evidence="3" key="1">
    <citation type="journal article" date="2019" name="Int. J. Syst. Evol. Microbiol.">
        <title>The Global Catalogue of Microorganisms (GCM) 10K type strain sequencing project: providing services to taxonomists for standard genome sequencing and annotation.</title>
        <authorList>
            <consortium name="The Broad Institute Genomics Platform"/>
            <consortium name="The Broad Institute Genome Sequencing Center for Infectious Disease"/>
            <person name="Wu L."/>
            <person name="Ma J."/>
        </authorList>
    </citation>
    <scope>NUCLEOTIDE SEQUENCE [LARGE SCALE GENOMIC DNA]</scope>
    <source>
        <strain evidence="3">CGMCC 1.15474</strain>
    </source>
</reference>
<dbReference type="PANTHER" id="PTHR37808">
    <property type="entry name" value="SPORE GERMINATION PROTEIN-LIKE PROTEIN YDZR-RELATED"/>
    <property type="match status" value="1"/>
</dbReference>
<protein>
    <submittedName>
        <fullName evidence="2">Spore germination protein</fullName>
    </submittedName>
</protein>